<evidence type="ECO:0000313" key="1">
    <source>
        <dbReference type="EMBL" id="PLK29580.1"/>
    </source>
</evidence>
<organism evidence="1 2">
    <name type="scientific">Faecalibacterium prausnitzii</name>
    <dbReference type="NCBI Taxonomy" id="853"/>
    <lineage>
        <taxon>Bacteria</taxon>
        <taxon>Bacillati</taxon>
        <taxon>Bacillota</taxon>
        <taxon>Clostridia</taxon>
        <taxon>Eubacteriales</taxon>
        <taxon>Oscillospiraceae</taxon>
        <taxon>Faecalibacterium</taxon>
    </lineage>
</organism>
<sequence length="430" mass="49248">MLSQAEKGGVQNTIQNCVTVLQNDPILADSIRLNLLSERIDIVKPMGWQRSGPTLTDMDMMYILRRMEKYGLYSEKRVSAAIRIVANENHYHPIRDYLNELKWDGTARISRSLHRFLGAAEDELTTEALKIFLFGAIKRVFHPGCKFEMMLCLVGGQGAGKSSFFRLLAIKDEWFSDDLRRLDDDNVFRKLQGHWIMEMSEMIATANAKSIEEIKSFLSKQKETYKIPYETHPADRLRQCVFAGTTNRQDFLPRDRTGNRRFIPIPVDATQTEVHILDNEAESRAYIDQLWAEAMTIYNSGDYKLTFSPAMQEALQICQKDFMQEDTQAGMIYAFLEDYTGDRVCSKQLYAEALGNLNFPAEWETRAICEIMTAGIVNGEIKGWTAHKAAKRYPKYGVQKGWERVTAAKVEADGFVELTDEEAQQMGFPF</sequence>
<dbReference type="RefSeq" id="WP_097773847.1">
    <property type="nucleotide sequence ID" value="NZ_NMTS02000035.1"/>
</dbReference>
<accession>A0A2J4JNZ5</accession>
<dbReference type="PANTHER" id="PTHR34985">
    <property type="entry name" value="SLR0554 PROTEIN"/>
    <property type="match status" value="1"/>
</dbReference>
<name>A0A2J4JNZ5_9FIRM</name>
<dbReference type="Pfam" id="PF05272">
    <property type="entry name" value="VapE-like_dom"/>
    <property type="match status" value="1"/>
</dbReference>
<dbReference type="EMBL" id="NMTS02000035">
    <property type="protein sequence ID" value="PLK29580.1"/>
    <property type="molecule type" value="Genomic_DNA"/>
</dbReference>
<dbReference type="AlphaFoldDB" id="A0A2J4JNZ5"/>
<reference evidence="1 2" key="1">
    <citation type="journal article" date="2017" name="Front. Microbiol.">
        <title>New Insights into the Diversity of the Genus Faecalibacterium.</title>
        <authorList>
            <person name="Benevides L."/>
            <person name="Burman S."/>
            <person name="Martin R."/>
            <person name="Robert V."/>
            <person name="Thomas M."/>
            <person name="Miquel S."/>
            <person name="Chain F."/>
            <person name="Sokol H."/>
            <person name="Bermudez-Humaran L.G."/>
            <person name="Morrison M."/>
            <person name="Langella P."/>
            <person name="Azevedo V.A."/>
            <person name="Chatel J.M."/>
            <person name="Soares S."/>
        </authorList>
    </citation>
    <scope>NUCLEOTIDE SEQUENCE [LARGE SCALE GENOMIC DNA]</scope>
    <source>
        <strain evidence="1 2">CNCM I 4542</strain>
    </source>
</reference>
<dbReference type="InterPro" id="IPR007936">
    <property type="entry name" value="VapE-like_dom"/>
</dbReference>
<gene>
    <name evidence="1" type="ORF">CGS50_007245</name>
</gene>
<dbReference type="PANTHER" id="PTHR34985:SF1">
    <property type="entry name" value="SLR0554 PROTEIN"/>
    <property type="match status" value="1"/>
</dbReference>
<evidence type="ECO:0000313" key="2">
    <source>
        <dbReference type="Proteomes" id="UP000221015"/>
    </source>
</evidence>
<comment type="caution">
    <text evidence="1">The sequence shown here is derived from an EMBL/GenBank/DDBJ whole genome shotgun (WGS) entry which is preliminary data.</text>
</comment>
<dbReference type="Proteomes" id="UP000221015">
    <property type="component" value="Unassembled WGS sequence"/>
</dbReference>
<proteinExistence type="predicted"/>
<protein>
    <submittedName>
        <fullName evidence="1">Virulence-associated protein E</fullName>
    </submittedName>
</protein>